<feature type="signal peptide" evidence="1">
    <location>
        <begin position="1"/>
        <end position="23"/>
    </location>
</feature>
<evidence type="ECO:0000313" key="4">
    <source>
        <dbReference type="Proteomes" id="UP001268610"/>
    </source>
</evidence>
<name>A0AAJ2H291_9HYPH</name>
<evidence type="ECO:0000256" key="1">
    <source>
        <dbReference type="SAM" id="SignalP"/>
    </source>
</evidence>
<dbReference type="Proteomes" id="UP001268610">
    <property type="component" value="Unassembled WGS sequence"/>
</dbReference>
<dbReference type="PANTHER" id="PTHR36919">
    <property type="entry name" value="BLR1215 PROTEIN"/>
    <property type="match status" value="1"/>
</dbReference>
<keyword evidence="1" id="KW-0732">Signal</keyword>
<dbReference type="PANTHER" id="PTHR36919:SF3">
    <property type="entry name" value="BLL5882 PROTEIN"/>
    <property type="match status" value="1"/>
</dbReference>
<comment type="caution">
    <text evidence="3">The sequence shown here is derived from an EMBL/GenBank/DDBJ whole genome shotgun (WGS) entry which is preliminary data.</text>
</comment>
<organism evidence="3 4">
    <name type="scientific">Rhizobium hidalgonense</name>
    <dbReference type="NCBI Taxonomy" id="1538159"/>
    <lineage>
        <taxon>Bacteria</taxon>
        <taxon>Pseudomonadati</taxon>
        <taxon>Pseudomonadota</taxon>
        <taxon>Alphaproteobacteria</taxon>
        <taxon>Hyphomicrobiales</taxon>
        <taxon>Rhizobiaceae</taxon>
        <taxon>Rhizobium/Agrobacterium group</taxon>
        <taxon>Rhizobium</taxon>
    </lineage>
</organism>
<dbReference type="Pfam" id="PF09917">
    <property type="entry name" value="DUF2147"/>
    <property type="match status" value="1"/>
</dbReference>
<protein>
    <submittedName>
        <fullName evidence="3">DUF2147 domain-containing protein</fullName>
    </submittedName>
</protein>
<gene>
    <name evidence="3" type="ORF">RJJ65_34515</name>
</gene>
<evidence type="ECO:0000259" key="2">
    <source>
        <dbReference type="Pfam" id="PF09917"/>
    </source>
</evidence>
<evidence type="ECO:0000313" key="3">
    <source>
        <dbReference type="EMBL" id="MDR9777649.1"/>
    </source>
</evidence>
<feature type="chain" id="PRO_5042549504" evidence="1">
    <location>
        <begin position="24"/>
        <end position="152"/>
    </location>
</feature>
<sequence length="152" mass="16614">MLKSLSIACVSTLGLFGASFAQAADLTGTWRSIDDKTGFSKAIIEIDKDSNGAYQGKIVKLIPRPGYTPKETCQNCPAPFTNKPTVGLNVLMNLKQDSKIENNFVDGKVLDPLSGNIYSTKVRLSNDNRRLSIRGYVGVSALGRSQTWLREE</sequence>
<dbReference type="RefSeq" id="WP_310865856.1">
    <property type="nucleotide sequence ID" value="NZ_JAVLSF010000077.1"/>
</dbReference>
<accession>A0AAJ2H291</accession>
<reference evidence="3" key="1">
    <citation type="submission" date="2023-04" db="EMBL/GenBank/DDBJ databases">
        <title>Genomic characterization of faba bean (Vicia faba) microsymbionts in Mexican soils.</title>
        <authorList>
            <person name="Rivera Orduna F.N."/>
            <person name="Guevara-Luna J."/>
            <person name="Yan J."/>
            <person name="Arroyo-Herrera I."/>
            <person name="Li Y."/>
            <person name="Vasquez-Murrieta M.S."/>
            <person name="Wang E.T."/>
        </authorList>
    </citation>
    <scope>NUCLEOTIDE SEQUENCE</scope>
    <source>
        <strain evidence="3">CH26</strain>
    </source>
</reference>
<feature type="domain" description="DUF2147" evidence="2">
    <location>
        <begin position="28"/>
        <end position="150"/>
    </location>
</feature>
<proteinExistence type="predicted"/>
<dbReference type="EMBL" id="JAVLSF010000077">
    <property type="protein sequence ID" value="MDR9777649.1"/>
    <property type="molecule type" value="Genomic_DNA"/>
</dbReference>
<dbReference type="AlphaFoldDB" id="A0AAJ2H291"/>
<dbReference type="Gene3D" id="2.40.128.520">
    <property type="match status" value="1"/>
</dbReference>
<dbReference type="InterPro" id="IPR019223">
    <property type="entry name" value="DUF2147"/>
</dbReference>